<protein>
    <submittedName>
        <fullName evidence="1">Uncharacterized protein</fullName>
    </submittedName>
</protein>
<gene>
    <name evidence="1" type="ORF">S03H2_27215</name>
</gene>
<comment type="caution">
    <text evidence="1">The sequence shown here is derived from an EMBL/GenBank/DDBJ whole genome shotgun (WGS) entry which is preliminary data.</text>
</comment>
<feature type="non-terminal residue" evidence="1">
    <location>
        <position position="1"/>
    </location>
</feature>
<feature type="non-terminal residue" evidence="1">
    <location>
        <position position="41"/>
    </location>
</feature>
<reference evidence="1" key="1">
    <citation type="journal article" date="2014" name="Front. Microbiol.">
        <title>High frequency of phylogenetically diverse reductive dehalogenase-homologous genes in deep subseafloor sedimentary metagenomes.</title>
        <authorList>
            <person name="Kawai M."/>
            <person name="Futagami T."/>
            <person name="Toyoda A."/>
            <person name="Takaki Y."/>
            <person name="Nishi S."/>
            <person name="Hori S."/>
            <person name="Arai W."/>
            <person name="Tsubouchi T."/>
            <person name="Morono Y."/>
            <person name="Uchiyama I."/>
            <person name="Ito T."/>
            <person name="Fujiyama A."/>
            <person name="Inagaki F."/>
            <person name="Takami H."/>
        </authorList>
    </citation>
    <scope>NUCLEOTIDE SEQUENCE</scope>
    <source>
        <strain evidence="1">Expedition CK06-06</strain>
    </source>
</reference>
<organism evidence="1">
    <name type="scientific">marine sediment metagenome</name>
    <dbReference type="NCBI Taxonomy" id="412755"/>
    <lineage>
        <taxon>unclassified sequences</taxon>
        <taxon>metagenomes</taxon>
        <taxon>ecological metagenomes</taxon>
    </lineage>
</organism>
<dbReference type="AlphaFoldDB" id="X1HQJ5"/>
<sequence length="41" mass="4873">DDTSYMYLMDYCNAPEQTRQSIKKVLATKIDILTMNEQIMR</sequence>
<dbReference type="EMBL" id="BARU01016199">
    <property type="protein sequence ID" value="GAH59340.1"/>
    <property type="molecule type" value="Genomic_DNA"/>
</dbReference>
<accession>X1HQJ5</accession>
<name>X1HQJ5_9ZZZZ</name>
<evidence type="ECO:0000313" key="1">
    <source>
        <dbReference type="EMBL" id="GAH59340.1"/>
    </source>
</evidence>
<proteinExistence type="predicted"/>